<gene>
    <name evidence="1" type="ORF">DSM3645_08176</name>
</gene>
<dbReference type="Proteomes" id="UP000004358">
    <property type="component" value="Unassembled WGS sequence"/>
</dbReference>
<evidence type="ECO:0000313" key="1">
    <source>
        <dbReference type="EMBL" id="EAQ77561.1"/>
    </source>
</evidence>
<organism evidence="1 2">
    <name type="scientific">Blastopirellula marina DSM 3645</name>
    <dbReference type="NCBI Taxonomy" id="314230"/>
    <lineage>
        <taxon>Bacteria</taxon>
        <taxon>Pseudomonadati</taxon>
        <taxon>Planctomycetota</taxon>
        <taxon>Planctomycetia</taxon>
        <taxon>Pirellulales</taxon>
        <taxon>Pirellulaceae</taxon>
        <taxon>Blastopirellula</taxon>
    </lineage>
</organism>
<sequence>MGCQRLSLWCDRRAICTNKSTSRRTEYRLAAHCNVHRWTFDEILERFLDTVEMLEKSGAKIFCG</sequence>
<dbReference type="HOGENOM" id="CLU_2858771_0_0_0"/>
<proteinExistence type="predicted"/>
<protein>
    <submittedName>
        <fullName evidence="1">Uncharacterized protein</fullName>
    </submittedName>
</protein>
<name>A4A0Z4_9BACT</name>
<evidence type="ECO:0000313" key="2">
    <source>
        <dbReference type="Proteomes" id="UP000004358"/>
    </source>
</evidence>
<dbReference type="EMBL" id="AANZ01000031">
    <property type="protein sequence ID" value="EAQ77561.1"/>
    <property type="molecule type" value="Genomic_DNA"/>
</dbReference>
<dbReference type="AlphaFoldDB" id="A4A0Z4"/>
<accession>A4A0Z4</accession>
<comment type="caution">
    <text evidence="1">The sequence shown here is derived from an EMBL/GenBank/DDBJ whole genome shotgun (WGS) entry which is preliminary data.</text>
</comment>
<reference evidence="1 2" key="1">
    <citation type="submission" date="2006-02" db="EMBL/GenBank/DDBJ databases">
        <authorList>
            <person name="Amann R."/>
            <person name="Ferriera S."/>
            <person name="Johnson J."/>
            <person name="Kravitz S."/>
            <person name="Halpern A."/>
            <person name="Remington K."/>
            <person name="Beeson K."/>
            <person name="Tran B."/>
            <person name="Rogers Y.-H."/>
            <person name="Friedman R."/>
            <person name="Venter J.C."/>
        </authorList>
    </citation>
    <scope>NUCLEOTIDE SEQUENCE [LARGE SCALE GENOMIC DNA]</scope>
    <source>
        <strain evidence="1 2">DSM 3645</strain>
    </source>
</reference>